<proteinExistence type="predicted"/>
<dbReference type="SUPFAM" id="SSF51182">
    <property type="entry name" value="RmlC-like cupins"/>
    <property type="match status" value="1"/>
</dbReference>
<protein>
    <recommendedName>
        <fullName evidence="4">Cytoplasmic protein</fullName>
    </recommendedName>
</protein>
<organism evidence="3">
    <name type="scientific">hydrothermal vent metagenome</name>
    <dbReference type="NCBI Taxonomy" id="652676"/>
    <lineage>
        <taxon>unclassified sequences</taxon>
        <taxon>metagenomes</taxon>
        <taxon>ecological metagenomes</taxon>
    </lineage>
</organism>
<reference evidence="3" key="1">
    <citation type="submission" date="2018-06" db="EMBL/GenBank/DDBJ databases">
        <authorList>
            <person name="Zhirakovskaya E."/>
        </authorList>
    </citation>
    <scope>NUCLEOTIDE SEQUENCE</scope>
</reference>
<dbReference type="InterPro" id="IPR009664">
    <property type="entry name" value="Ppnp"/>
</dbReference>
<dbReference type="GO" id="GO:0016154">
    <property type="term" value="F:pyrimidine-nucleoside phosphorylase activity"/>
    <property type="evidence" value="ECO:0007669"/>
    <property type="project" value="TreeGrafter"/>
</dbReference>
<dbReference type="Pfam" id="PF06865">
    <property type="entry name" value="Ppnp"/>
    <property type="match status" value="1"/>
</dbReference>
<name>A0A3B1A2U4_9ZZZZ</name>
<dbReference type="EMBL" id="UOFU01000038">
    <property type="protein sequence ID" value="VAW93907.1"/>
    <property type="molecule type" value="Genomic_DNA"/>
</dbReference>
<dbReference type="AlphaFoldDB" id="A0A3B1A2U4"/>
<evidence type="ECO:0000256" key="2">
    <source>
        <dbReference type="ARBA" id="ARBA00022679"/>
    </source>
</evidence>
<sequence>MFKCNEYFDGKGKTIAGESRLVLAPRRHSDIMRTYDSRHQAPETVTVVGGELIITLPDSSTAQHFYAGENFDVPSDSAFDVHVLAASAYLCLYG</sequence>
<dbReference type="PANTHER" id="PTHR36540">
    <property type="entry name" value="PYRIMIDINE/PURINE NUCLEOSIDE PHOSPHORYLASE"/>
    <property type="match status" value="1"/>
</dbReference>
<evidence type="ECO:0000256" key="1">
    <source>
        <dbReference type="ARBA" id="ARBA00022676"/>
    </source>
</evidence>
<evidence type="ECO:0000313" key="3">
    <source>
        <dbReference type="EMBL" id="VAW93907.1"/>
    </source>
</evidence>
<dbReference type="PANTHER" id="PTHR36540:SF1">
    <property type="entry name" value="PYRIMIDINE_PURINE NUCLEOSIDE PHOSPHORYLASE"/>
    <property type="match status" value="1"/>
</dbReference>
<dbReference type="Gene3D" id="2.60.120.10">
    <property type="entry name" value="Jelly Rolls"/>
    <property type="match status" value="1"/>
</dbReference>
<dbReference type="GO" id="GO:0005829">
    <property type="term" value="C:cytosol"/>
    <property type="evidence" value="ECO:0007669"/>
    <property type="project" value="TreeGrafter"/>
</dbReference>
<dbReference type="InterPro" id="IPR014710">
    <property type="entry name" value="RmlC-like_jellyroll"/>
</dbReference>
<keyword evidence="2" id="KW-0808">Transferase</keyword>
<dbReference type="InterPro" id="IPR011051">
    <property type="entry name" value="RmlC_Cupin_sf"/>
</dbReference>
<gene>
    <name evidence="3" type="ORF">MNBD_GAMMA20-735</name>
</gene>
<dbReference type="GO" id="GO:0004731">
    <property type="term" value="F:purine-nucleoside phosphorylase activity"/>
    <property type="evidence" value="ECO:0007669"/>
    <property type="project" value="TreeGrafter"/>
</dbReference>
<accession>A0A3B1A2U4</accession>
<evidence type="ECO:0008006" key="4">
    <source>
        <dbReference type="Google" id="ProtNLM"/>
    </source>
</evidence>
<keyword evidence="1" id="KW-0328">Glycosyltransferase</keyword>